<sequence length="719" mass="85192">MELKNIQELCVIHSKKMNNIIISILSCSLFIFMLFNIVNKISRINEEEKKNASNIFLNINRKTQFIMSTLNDLKFDDKFNEYISKNENDQEYQYLKSALHRKIISGNNIYGSIGYLINFSTNNLNYYMTSTGIVDKKTFYKNNKFPYESIEKKIKSVSDDGNYINIFINDKGYLGLNKSFWVIKLDKNSFFYEIEDKKDWYLRIDNTISLSESENKNSEIIKNINHTEKKNSAFKENLKLKGRNLHVFYLSEIDAELYYYQPRINLIMIIAIEIIKSLLFFGLLYFTVAAVINLIIKPIKELAEKIGYGNEKGTAEIDYIETKIEELSTTNVELTGKIKELSEIQKRKKLKDSLLGIPNEQNVEKILWEKEYRVILMEIDDVDSVKNIYDNFRLSKEFVMKYFLNEVAFEVIDIDFKSIVIVIENFPKEEMEPILDNLIFHIERNFSLYFVAAVTDKYNDLKDLPLAYRTAKRIMDYKYIYKQYKVIFQNIMNENQLNKYYYPIQLEAKLITKTLSSNTSEVKKIIQEIFGNDIEQKLINKKAVKEFNGLLYNTLNQISIQLDEMNIGEINRSENFEKFLKITEIKELKEVFSERLIEICKFIKENSEIDIRTIKNSIEKYMTENYMKDISLENLSEYLGYSFKYTSILFKKIMGDNFKNYLSLYRIKKAKELMEEKEYKIKELAELVGYNSSNTFIRMFRKYEGVSPGKYFFDTENEV</sequence>
<keyword evidence="1" id="KW-0805">Transcription regulation</keyword>
<dbReference type="STRING" id="714315.GCA_000516535_01535"/>
<dbReference type="PRINTS" id="PR00032">
    <property type="entry name" value="HTHARAC"/>
</dbReference>
<evidence type="ECO:0000256" key="2">
    <source>
        <dbReference type="ARBA" id="ARBA00023125"/>
    </source>
</evidence>
<name>A0A510JBM0_9FUSO</name>
<evidence type="ECO:0000313" key="4">
    <source>
        <dbReference type="EMBL" id="BBM36584.1"/>
    </source>
</evidence>
<dbReference type="SMART" id="SM00342">
    <property type="entry name" value="HTH_ARAC"/>
    <property type="match status" value="1"/>
</dbReference>
<dbReference type="Pfam" id="PF12833">
    <property type="entry name" value="HTH_18"/>
    <property type="match status" value="1"/>
</dbReference>
<keyword evidence="2" id="KW-0238">DNA-binding</keyword>
<organism evidence="4 5">
    <name type="scientific">Pseudoleptotrichia goodfellowii</name>
    <dbReference type="NCBI Taxonomy" id="157692"/>
    <lineage>
        <taxon>Bacteria</taxon>
        <taxon>Fusobacteriati</taxon>
        <taxon>Fusobacteriota</taxon>
        <taxon>Fusobacteriia</taxon>
        <taxon>Fusobacteriales</taxon>
        <taxon>Leptotrichiaceae</taxon>
        <taxon>Pseudoleptotrichia</taxon>
    </lineage>
</organism>
<dbReference type="PROSITE" id="PS00041">
    <property type="entry name" value="HTH_ARAC_FAMILY_1"/>
    <property type="match status" value="1"/>
</dbReference>
<dbReference type="PANTHER" id="PTHR43280">
    <property type="entry name" value="ARAC-FAMILY TRANSCRIPTIONAL REGULATOR"/>
    <property type="match status" value="1"/>
</dbReference>
<evidence type="ECO:0000256" key="3">
    <source>
        <dbReference type="ARBA" id="ARBA00023163"/>
    </source>
</evidence>
<dbReference type="Proteomes" id="UP000321606">
    <property type="component" value="Chromosome"/>
</dbReference>
<dbReference type="Gene3D" id="1.10.10.60">
    <property type="entry name" value="Homeodomain-like"/>
    <property type="match status" value="2"/>
</dbReference>
<gene>
    <name evidence="4" type="ORF">JCM16774_1528</name>
</gene>
<dbReference type="KEGG" id="lgo:JCM16774_1528"/>
<dbReference type="InterPro" id="IPR009057">
    <property type="entry name" value="Homeodomain-like_sf"/>
</dbReference>
<dbReference type="RefSeq" id="WP_006807760.1">
    <property type="nucleotide sequence ID" value="NZ_AP019822.1"/>
</dbReference>
<dbReference type="PROSITE" id="PS01124">
    <property type="entry name" value="HTH_ARAC_FAMILY_2"/>
    <property type="match status" value="1"/>
</dbReference>
<accession>A0A510JBM0</accession>
<keyword evidence="3" id="KW-0804">Transcription</keyword>
<dbReference type="InterPro" id="IPR018062">
    <property type="entry name" value="HTH_AraC-typ_CS"/>
</dbReference>
<protein>
    <submittedName>
        <fullName evidence="4">Transcriptional regulator, AraC family</fullName>
    </submittedName>
</protein>
<dbReference type="InterPro" id="IPR020449">
    <property type="entry name" value="Tscrpt_reg_AraC-type_HTH"/>
</dbReference>
<dbReference type="SUPFAM" id="SSF46689">
    <property type="entry name" value="Homeodomain-like"/>
    <property type="match status" value="1"/>
</dbReference>
<dbReference type="PROSITE" id="PS51257">
    <property type="entry name" value="PROKAR_LIPOPROTEIN"/>
    <property type="match status" value="1"/>
</dbReference>
<evidence type="ECO:0000313" key="5">
    <source>
        <dbReference type="Proteomes" id="UP000321606"/>
    </source>
</evidence>
<dbReference type="EMBL" id="AP019822">
    <property type="protein sequence ID" value="BBM36584.1"/>
    <property type="molecule type" value="Genomic_DNA"/>
</dbReference>
<dbReference type="PANTHER" id="PTHR43280:SF2">
    <property type="entry name" value="HTH-TYPE TRANSCRIPTIONAL REGULATOR EXSA"/>
    <property type="match status" value="1"/>
</dbReference>
<reference evidence="4 5" key="1">
    <citation type="submission" date="2019-07" db="EMBL/GenBank/DDBJ databases">
        <title>Complete Genome Sequence of Leptotrichia goodfellowii Strain JCM 16774.</title>
        <authorList>
            <person name="Watanabe S."/>
            <person name="Cui L."/>
        </authorList>
    </citation>
    <scope>NUCLEOTIDE SEQUENCE [LARGE SCALE GENOMIC DNA]</scope>
    <source>
        <strain evidence="4 5">JCM16774</strain>
    </source>
</reference>
<dbReference type="GO" id="GO:0043565">
    <property type="term" value="F:sequence-specific DNA binding"/>
    <property type="evidence" value="ECO:0007669"/>
    <property type="project" value="InterPro"/>
</dbReference>
<dbReference type="AlphaFoldDB" id="A0A510JBM0"/>
<proteinExistence type="predicted"/>
<dbReference type="GO" id="GO:0003700">
    <property type="term" value="F:DNA-binding transcription factor activity"/>
    <property type="evidence" value="ECO:0007669"/>
    <property type="project" value="InterPro"/>
</dbReference>
<dbReference type="OrthoDB" id="1975037at2"/>
<dbReference type="InterPro" id="IPR018060">
    <property type="entry name" value="HTH_AraC"/>
</dbReference>
<evidence type="ECO:0000256" key="1">
    <source>
        <dbReference type="ARBA" id="ARBA00023015"/>
    </source>
</evidence>